<evidence type="ECO:0000313" key="3">
    <source>
        <dbReference type="Proteomes" id="UP001217089"/>
    </source>
</evidence>
<evidence type="ECO:0000313" key="2">
    <source>
        <dbReference type="EMBL" id="KAJ8311179.1"/>
    </source>
</evidence>
<gene>
    <name evidence="2" type="ORF">KUTeg_011269</name>
</gene>
<dbReference type="EMBL" id="JARBDR010000548">
    <property type="protein sequence ID" value="KAJ8311179.1"/>
    <property type="molecule type" value="Genomic_DNA"/>
</dbReference>
<feature type="domain" description="Mon2 C-terminal" evidence="1">
    <location>
        <begin position="125"/>
        <end position="185"/>
    </location>
</feature>
<accession>A0ABQ9F1B2</accession>
<keyword evidence="3" id="KW-1185">Reference proteome</keyword>
<dbReference type="Proteomes" id="UP001217089">
    <property type="component" value="Unassembled WGS sequence"/>
</dbReference>
<proteinExistence type="predicted"/>
<dbReference type="Pfam" id="PF16206">
    <property type="entry name" value="Mon2_C"/>
    <property type="match status" value="2"/>
</dbReference>
<comment type="caution">
    <text evidence="2">The sequence shown here is derived from an EMBL/GenBank/DDBJ whole genome shotgun (WGS) entry which is preliminary data.</text>
</comment>
<evidence type="ECO:0000259" key="1">
    <source>
        <dbReference type="Pfam" id="PF16206"/>
    </source>
</evidence>
<name>A0ABQ9F1B2_TEGGR</name>
<organism evidence="2 3">
    <name type="scientific">Tegillarca granosa</name>
    <name type="common">Malaysian cockle</name>
    <name type="synonym">Anadara granosa</name>
    <dbReference type="NCBI Taxonomy" id="220873"/>
    <lineage>
        <taxon>Eukaryota</taxon>
        <taxon>Metazoa</taxon>
        <taxon>Spiralia</taxon>
        <taxon>Lophotrochozoa</taxon>
        <taxon>Mollusca</taxon>
        <taxon>Bivalvia</taxon>
        <taxon>Autobranchia</taxon>
        <taxon>Pteriomorphia</taxon>
        <taxon>Arcoida</taxon>
        <taxon>Arcoidea</taxon>
        <taxon>Arcidae</taxon>
        <taxon>Tegillarca</taxon>
    </lineage>
</organism>
<dbReference type="InterPro" id="IPR032817">
    <property type="entry name" value="Mon2_C"/>
</dbReference>
<reference evidence="2 3" key="1">
    <citation type="submission" date="2022-12" db="EMBL/GenBank/DDBJ databases">
        <title>Chromosome-level genome of Tegillarca granosa.</title>
        <authorList>
            <person name="Kim J."/>
        </authorList>
    </citation>
    <scope>NUCLEOTIDE SEQUENCE [LARGE SCALE GENOMIC DNA]</scope>
    <source>
        <strain evidence="2">Teg-2019</strain>
        <tissue evidence="2">Adductor muscle</tissue>
    </source>
</reference>
<feature type="domain" description="Mon2 C-terminal" evidence="1">
    <location>
        <begin position="1"/>
        <end position="106"/>
    </location>
</feature>
<sequence length="194" mass="21712">MWSELALTLEEFYSQNSKCKNYISARIKAILELISVVHMIRDDILPFATSMPKEFVMKIMQILNKGSIHSTTSDGIYSRKLREEFAKTCFETLLQFSFISKTKAEEGTITKIAVLSLLQQCQEVAITTLLISLKKAPQGNIESGVWQQIINLYPFLVDCTTSPSPNVCKALKDTLREYKDLLAPPGSSAINGTP</sequence>
<protein>
    <recommendedName>
        <fullName evidence="1">Mon2 C-terminal domain-containing protein</fullName>
    </recommendedName>
</protein>